<dbReference type="OrthoDB" id="4206602at2"/>
<sequence>MDSVGVVSAPDGTGYLMCTVDDTTGSSFTDAAVQIAVQLHHLIPTRWATGLIIEDTVSLSEAARRTMGVRSKQSLRQLAAGERRSKQPFPAPVINAEGYRLYSWAAIANHLRSLGDEVPATDSEGVLLDRMLAGRAAAHEASRAAGRLPAEERKLWQALDSA</sequence>
<keyword evidence="2" id="KW-1185">Reference proteome</keyword>
<proteinExistence type="predicted"/>
<gene>
    <name evidence="1" type="ORF">BIV57_01125</name>
</gene>
<reference evidence="1 2" key="1">
    <citation type="submission" date="2016-10" db="EMBL/GenBank/DDBJ databases">
        <title>Genome sequence of Streptomyces gilvigriseus MUSC 26.</title>
        <authorList>
            <person name="Lee L.-H."/>
            <person name="Ser H.-L."/>
        </authorList>
    </citation>
    <scope>NUCLEOTIDE SEQUENCE [LARGE SCALE GENOMIC DNA]</scope>
    <source>
        <strain evidence="1 2">MUSC 26</strain>
    </source>
</reference>
<organism evidence="1 2">
    <name type="scientific">Mangrovactinospora gilvigrisea</name>
    <dbReference type="NCBI Taxonomy" id="1428644"/>
    <lineage>
        <taxon>Bacteria</taxon>
        <taxon>Bacillati</taxon>
        <taxon>Actinomycetota</taxon>
        <taxon>Actinomycetes</taxon>
        <taxon>Kitasatosporales</taxon>
        <taxon>Streptomycetaceae</taxon>
        <taxon>Mangrovactinospora</taxon>
    </lineage>
</organism>
<dbReference type="Proteomes" id="UP000243342">
    <property type="component" value="Unassembled WGS sequence"/>
</dbReference>
<dbReference type="EMBL" id="MLCF01000002">
    <property type="protein sequence ID" value="OIV39466.1"/>
    <property type="molecule type" value="Genomic_DNA"/>
</dbReference>
<comment type="caution">
    <text evidence="1">The sequence shown here is derived from an EMBL/GenBank/DDBJ whole genome shotgun (WGS) entry which is preliminary data.</text>
</comment>
<dbReference type="RefSeq" id="WP_071654669.1">
    <property type="nucleotide sequence ID" value="NZ_MLCF01000002.1"/>
</dbReference>
<accession>A0A1J7CIK5</accession>
<dbReference type="AlphaFoldDB" id="A0A1J7CIK5"/>
<evidence type="ECO:0008006" key="3">
    <source>
        <dbReference type="Google" id="ProtNLM"/>
    </source>
</evidence>
<evidence type="ECO:0000313" key="2">
    <source>
        <dbReference type="Proteomes" id="UP000243342"/>
    </source>
</evidence>
<protein>
    <recommendedName>
        <fullName evidence="3">DNA-binding protein</fullName>
    </recommendedName>
</protein>
<evidence type="ECO:0000313" key="1">
    <source>
        <dbReference type="EMBL" id="OIV39466.1"/>
    </source>
</evidence>
<name>A0A1J7CIK5_9ACTN</name>